<proteinExistence type="predicted"/>
<organism evidence="1 2">
    <name type="scientific">Mycobacteroides abscessus subsp. bolletii 50594</name>
    <dbReference type="NCBI Taxonomy" id="1303024"/>
    <lineage>
        <taxon>Bacteria</taxon>
        <taxon>Bacillati</taxon>
        <taxon>Actinomycetota</taxon>
        <taxon>Actinomycetes</taxon>
        <taxon>Mycobacteriales</taxon>
        <taxon>Mycobacteriaceae</taxon>
        <taxon>Mycobacteroides</taxon>
        <taxon>Mycobacteroides abscessus</taxon>
    </lineage>
</organism>
<evidence type="ECO:0000313" key="2">
    <source>
        <dbReference type="Proteomes" id="UP000013961"/>
    </source>
</evidence>
<accession>A0AB33AH82</accession>
<gene>
    <name evidence="1" type="ORF">MASS_4376</name>
</gene>
<dbReference type="Proteomes" id="UP000013961">
    <property type="component" value="Chromosome"/>
</dbReference>
<name>A0AB33AH82_9MYCO</name>
<sequence>MNHHSYSVQWSAEDDEYVALVAEFPSLSWLDKDPVRALAGLVELVDGVHRDGL</sequence>
<dbReference type="AlphaFoldDB" id="A0AB33AH82"/>
<protein>
    <recommendedName>
        <fullName evidence="3">HicB family protein</fullName>
    </recommendedName>
</protein>
<evidence type="ECO:0000313" key="1">
    <source>
        <dbReference type="EMBL" id="AGM30978.1"/>
    </source>
</evidence>
<evidence type="ECO:0008006" key="3">
    <source>
        <dbReference type="Google" id="ProtNLM"/>
    </source>
</evidence>
<reference evidence="1 2" key="1">
    <citation type="journal article" date="2013" name="Genome Announc.">
        <title>Complete Genome Sequence of Mycobacterium massiliense Clinical Strain Asan 50594, Belonging to the Type II Genotype.</title>
        <authorList>
            <person name="Kim B.J."/>
            <person name="Kim B.R."/>
            <person name="Hong S.H."/>
            <person name="Seok S.H."/>
            <person name="Kook Y.H."/>
            <person name="Kim B.J."/>
        </authorList>
    </citation>
    <scope>NUCLEOTIDE SEQUENCE [LARGE SCALE GENOMIC DNA]</scope>
    <source>
        <strain evidence="1 2">50594</strain>
    </source>
</reference>
<dbReference type="EMBL" id="CP004374">
    <property type="protein sequence ID" value="AGM30978.1"/>
    <property type="molecule type" value="Genomic_DNA"/>
</dbReference>
<dbReference type="KEGG" id="mabb:MASS_4376"/>